<comment type="caution">
    <text evidence="1">The sequence shown here is derived from an EMBL/GenBank/DDBJ whole genome shotgun (WGS) entry which is preliminary data.</text>
</comment>
<dbReference type="EMBL" id="CM044703">
    <property type="protein sequence ID" value="KAI5670848.1"/>
    <property type="molecule type" value="Genomic_DNA"/>
</dbReference>
<dbReference type="Proteomes" id="UP001060085">
    <property type="component" value="Linkage Group LG03"/>
</dbReference>
<accession>A0ACC0BE02</accession>
<evidence type="ECO:0000313" key="2">
    <source>
        <dbReference type="Proteomes" id="UP001060085"/>
    </source>
</evidence>
<proteinExistence type="predicted"/>
<sequence>MATEQSSVLEHSEWRAIQKERERERRRMRDRQRRQSMTSEEREKHLARRRRNYQLRRQRAANAQSGFQFQPQKLNNLINPHEKTTSQAAKNESFALVCVSEEPPASSQPDHGTQLVASNEANHVQNAPAVKYHNSETALTESYKYPIRLRFTQIKHLARLLNSSGNEVLGSSQGLEANAINGEMEVPIWIPRKSIRLVHLKRLIRVLNSKMETTSQQNDSDKIP</sequence>
<protein>
    <submittedName>
        <fullName evidence="1">Uncharacterized protein</fullName>
    </submittedName>
</protein>
<organism evidence="1 2">
    <name type="scientific">Catharanthus roseus</name>
    <name type="common">Madagascar periwinkle</name>
    <name type="synonym">Vinca rosea</name>
    <dbReference type="NCBI Taxonomy" id="4058"/>
    <lineage>
        <taxon>Eukaryota</taxon>
        <taxon>Viridiplantae</taxon>
        <taxon>Streptophyta</taxon>
        <taxon>Embryophyta</taxon>
        <taxon>Tracheophyta</taxon>
        <taxon>Spermatophyta</taxon>
        <taxon>Magnoliopsida</taxon>
        <taxon>eudicotyledons</taxon>
        <taxon>Gunneridae</taxon>
        <taxon>Pentapetalae</taxon>
        <taxon>asterids</taxon>
        <taxon>lamiids</taxon>
        <taxon>Gentianales</taxon>
        <taxon>Apocynaceae</taxon>
        <taxon>Rauvolfioideae</taxon>
        <taxon>Vinceae</taxon>
        <taxon>Catharanthinae</taxon>
        <taxon>Catharanthus</taxon>
    </lineage>
</organism>
<evidence type="ECO:0000313" key="1">
    <source>
        <dbReference type="EMBL" id="KAI5670848.1"/>
    </source>
</evidence>
<keyword evidence="2" id="KW-1185">Reference proteome</keyword>
<reference evidence="2" key="1">
    <citation type="journal article" date="2023" name="Nat. Plants">
        <title>Single-cell RNA sequencing provides a high-resolution roadmap for understanding the multicellular compartmentation of specialized metabolism.</title>
        <authorList>
            <person name="Sun S."/>
            <person name="Shen X."/>
            <person name="Li Y."/>
            <person name="Li Y."/>
            <person name="Wang S."/>
            <person name="Li R."/>
            <person name="Zhang H."/>
            <person name="Shen G."/>
            <person name="Guo B."/>
            <person name="Wei J."/>
            <person name="Xu J."/>
            <person name="St-Pierre B."/>
            <person name="Chen S."/>
            <person name="Sun C."/>
        </authorList>
    </citation>
    <scope>NUCLEOTIDE SEQUENCE [LARGE SCALE GENOMIC DNA]</scope>
</reference>
<name>A0ACC0BE02_CATRO</name>
<gene>
    <name evidence="1" type="ORF">M9H77_11212</name>
</gene>